<reference evidence="17 18" key="1">
    <citation type="submission" date="2017-11" db="EMBL/GenBank/DDBJ databases">
        <title>Genome sequence of Entomoplasma somnilux PYAN-1 (ATCC 49194).</title>
        <authorList>
            <person name="Lo W.-S."/>
            <person name="Gasparich G.E."/>
            <person name="Kuo C.-H."/>
        </authorList>
    </citation>
    <scope>NUCLEOTIDE SEQUENCE [LARGE SCALE GENOMIC DNA]</scope>
    <source>
        <strain evidence="17 18">PYAN-1</strain>
    </source>
</reference>
<evidence type="ECO:0000256" key="8">
    <source>
        <dbReference type="ARBA" id="ARBA00023235"/>
    </source>
</evidence>
<dbReference type="AlphaFoldDB" id="A0A2K8NYD4"/>
<keyword evidence="15" id="KW-0175">Coiled coil</keyword>
<proteinExistence type="inferred from homology"/>
<dbReference type="Pfam" id="PF00254">
    <property type="entry name" value="FKBP_C"/>
    <property type="match status" value="1"/>
</dbReference>
<keyword evidence="18" id="KW-1185">Reference proteome</keyword>
<dbReference type="InterPro" id="IPR036611">
    <property type="entry name" value="Trigger_fac_ribosome-bd_sf"/>
</dbReference>
<keyword evidence="12" id="KW-0963">Cytoplasm</keyword>
<evidence type="ECO:0000313" key="17">
    <source>
        <dbReference type="EMBL" id="ATZ18797.1"/>
    </source>
</evidence>
<accession>A0A2K8NYD4</accession>
<evidence type="ECO:0000313" key="18">
    <source>
        <dbReference type="Proteomes" id="UP000232230"/>
    </source>
</evidence>
<dbReference type="EMBL" id="CP024965">
    <property type="protein sequence ID" value="ATZ18797.1"/>
    <property type="molecule type" value="Genomic_DNA"/>
</dbReference>
<comment type="function">
    <text evidence="10 12">Involved in protein export. Acts as a chaperone by maintaining the newly synthesized protein in an open conformation. Functions as a peptidyl-prolyl cis-trans isomerase.</text>
</comment>
<dbReference type="Gene3D" id="3.30.70.1050">
    <property type="entry name" value="Trigger factor ribosome-binding domain"/>
    <property type="match status" value="1"/>
</dbReference>
<keyword evidence="8 12" id="KW-0413">Isomerase</keyword>
<dbReference type="SUPFAM" id="SSF102735">
    <property type="entry name" value="Trigger factor ribosome-binding domain"/>
    <property type="match status" value="1"/>
</dbReference>
<gene>
    <name evidence="12 17" type="primary">tig</name>
    <name evidence="17" type="ORF">ESOMN_v1c04150</name>
</gene>
<keyword evidence="5 12" id="KW-0132">Cell division</keyword>
<dbReference type="GO" id="GO:0003755">
    <property type="term" value="F:peptidyl-prolyl cis-trans isomerase activity"/>
    <property type="evidence" value="ECO:0007669"/>
    <property type="project" value="UniProtKB-UniRule"/>
</dbReference>
<dbReference type="Proteomes" id="UP000232230">
    <property type="component" value="Chromosome"/>
</dbReference>
<dbReference type="GO" id="GO:0015031">
    <property type="term" value="P:protein transport"/>
    <property type="evidence" value="ECO:0007669"/>
    <property type="project" value="UniProtKB-UniRule"/>
</dbReference>
<dbReference type="Pfam" id="PF05697">
    <property type="entry name" value="Trigger_N"/>
    <property type="match status" value="1"/>
</dbReference>
<evidence type="ECO:0000256" key="2">
    <source>
        <dbReference type="ARBA" id="ARBA00005464"/>
    </source>
</evidence>
<evidence type="ECO:0000256" key="15">
    <source>
        <dbReference type="SAM" id="Coils"/>
    </source>
</evidence>
<evidence type="ECO:0000259" key="16">
    <source>
        <dbReference type="PROSITE" id="PS50059"/>
    </source>
</evidence>
<protein>
    <recommendedName>
        <fullName evidence="4 12">Trigger factor</fullName>
        <shortName evidence="12">TF</shortName>
        <ecNumber evidence="3 12">5.2.1.8</ecNumber>
    </recommendedName>
    <alternativeName>
        <fullName evidence="11 12">PPIase</fullName>
    </alternativeName>
</protein>
<dbReference type="GO" id="GO:0051301">
    <property type="term" value="P:cell division"/>
    <property type="evidence" value="ECO:0007669"/>
    <property type="project" value="UniProtKB-KW"/>
</dbReference>
<dbReference type="FunFam" id="3.10.50.40:FF:000001">
    <property type="entry name" value="Trigger factor"/>
    <property type="match status" value="1"/>
</dbReference>
<dbReference type="InterPro" id="IPR027304">
    <property type="entry name" value="Trigger_fact/SurA_dom_sf"/>
</dbReference>
<evidence type="ECO:0000256" key="1">
    <source>
        <dbReference type="ARBA" id="ARBA00000971"/>
    </source>
</evidence>
<evidence type="ECO:0000256" key="13">
    <source>
        <dbReference type="PROSITE-ProRule" id="PRU00277"/>
    </source>
</evidence>
<comment type="domain">
    <text evidence="12">Consists of 3 domains; the N-terminus binds the ribosome, the middle domain has PPIase activity, while the C-terminus has intrinsic chaperone activity on its own.</text>
</comment>
<dbReference type="Gene3D" id="1.10.3120.10">
    <property type="entry name" value="Trigger factor, C-terminal domain"/>
    <property type="match status" value="1"/>
</dbReference>
<dbReference type="KEGG" id="esx:ESOMN_v1c04150"/>
<dbReference type="GO" id="GO:0005737">
    <property type="term" value="C:cytoplasm"/>
    <property type="evidence" value="ECO:0007669"/>
    <property type="project" value="UniProtKB-SubCell"/>
</dbReference>
<evidence type="ECO:0000256" key="4">
    <source>
        <dbReference type="ARBA" id="ARBA00016902"/>
    </source>
</evidence>
<dbReference type="HAMAP" id="MF_00303">
    <property type="entry name" value="Trigger_factor_Tig"/>
    <property type="match status" value="1"/>
</dbReference>
<keyword evidence="7 12" id="KW-0143">Chaperone</keyword>
<dbReference type="GO" id="GO:0006457">
    <property type="term" value="P:protein folding"/>
    <property type="evidence" value="ECO:0007669"/>
    <property type="project" value="UniProtKB-UniRule"/>
</dbReference>
<evidence type="ECO:0000256" key="5">
    <source>
        <dbReference type="ARBA" id="ARBA00022618"/>
    </source>
</evidence>
<evidence type="ECO:0000256" key="3">
    <source>
        <dbReference type="ARBA" id="ARBA00013194"/>
    </source>
</evidence>
<dbReference type="PROSITE" id="PS50059">
    <property type="entry name" value="FKBP_PPIASE"/>
    <property type="match status" value="1"/>
</dbReference>
<dbReference type="Gene3D" id="3.10.50.40">
    <property type="match status" value="1"/>
</dbReference>
<evidence type="ECO:0000256" key="12">
    <source>
        <dbReference type="HAMAP-Rule" id="MF_00303"/>
    </source>
</evidence>
<dbReference type="InterPro" id="IPR046357">
    <property type="entry name" value="PPIase_dom_sf"/>
</dbReference>
<organism evidence="17 18">
    <name type="scientific">Williamsoniiplasma somnilux</name>
    <dbReference type="NCBI Taxonomy" id="215578"/>
    <lineage>
        <taxon>Bacteria</taxon>
        <taxon>Bacillati</taxon>
        <taxon>Mycoplasmatota</taxon>
        <taxon>Mollicutes</taxon>
        <taxon>Entomoplasmatales</taxon>
        <taxon>Williamsoniiplasma</taxon>
    </lineage>
</organism>
<dbReference type="InterPro" id="IPR001179">
    <property type="entry name" value="PPIase_FKBP_dom"/>
</dbReference>
<dbReference type="SUPFAM" id="SSF54534">
    <property type="entry name" value="FKBP-like"/>
    <property type="match status" value="1"/>
</dbReference>
<dbReference type="InterPro" id="IPR008881">
    <property type="entry name" value="Trigger_fac_ribosome-bd_bac"/>
</dbReference>
<dbReference type="InterPro" id="IPR037041">
    <property type="entry name" value="Trigger_fac_C_sf"/>
</dbReference>
<dbReference type="InterPro" id="IPR005215">
    <property type="entry name" value="Trig_fac"/>
</dbReference>
<keyword evidence="9 12" id="KW-0131">Cell cycle</keyword>
<evidence type="ECO:0000256" key="14">
    <source>
        <dbReference type="RuleBase" id="RU003914"/>
    </source>
</evidence>
<feature type="coiled-coil region" evidence="15">
    <location>
        <begin position="126"/>
        <end position="157"/>
    </location>
</feature>
<keyword evidence="6 12" id="KW-0697">Rotamase</keyword>
<comment type="catalytic activity">
    <reaction evidence="1 12 13">
        <text>[protein]-peptidylproline (omega=180) = [protein]-peptidylproline (omega=0)</text>
        <dbReference type="Rhea" id="RHEA:16237"/>
        <dbReference type="Rhea" id="RHEA-COMP:10747"/>
        <dbReference type="Rhea" id="RHEA-COMP:10748"/>
        <dbReference type="ChEBI" id="CHEBI:83833"/>
        <dbReference type="ChEBI" id="CHEBI:83834"/>
        <dbReference type="EC" id="5.2.1.8"/>
    </reaction>
</comment>
<name>A0A2K8NYD4_9MOLU</name>
<comment type="subcellular location">
    <subcellularLocation>
        <location evidence="12">Cytoplasm</location>
    </subcellularLocation>
    <text evidence="12">About half TF is bound to the ribosome near the polypeptide exit tunnel while the other half is free in the cytoplasm.</text>
</comment>
<evidence type="ECO:0000256" key="9">
    <source>
        <dbReference type="ARBA" id="ARBA00023306"/>
    </source>
</evidence>
<dbReference type="InterPro" id="IPR008880">
    <property type="entry name" value="Trigger_fac_C"/>
</dbReference>
<comment type="similarity">
    <text evidence="2 12 14">Belongs to the FKBP-type PPIase family. Tig subfamily.</text>
</comment>
<evidence type="ECO:0000256" key="6">
    <source>
        <dbReference type="ARBA" id="ARBA00023110"/>
    </source>
</evidence>
<evidence type="ECO:0000256" key="7">
    <source>
        <dbReference type="ARBA" id="ARBA00023186"/>
    </source>
</evidence>
<dbReference type="EC" id="5.2.1.8" evidence="3 12"/>
<evidence type="ECO:0000256" key="10">
    <source>
        <dbReference type="ARBA" id="ARBA00024849"/>
    </source>
</evidence>
<feature type="domain" description="PPIase FKBP-type" evidence="16">
    <location>
        <begin position="166"/>
        <end position="214"/>
    </location>
</feature>
<dbReference type="SUPFAM" id="SSF109998">
    <property type="entry name" value="Triger factor/SurA peptide-binding domain-like"/>
    <property type="match status" value="1"/>
</dbReference>
<dbReference type="Pfam" id="PF05698">
    <property type="entry name" value="Trigger_C"/>
    <property type="match status" value="1"/>
</dbReference>
<dbReference type="RefSeq" id="WP_024863320.1">
    <property type="nucleotide sequence ID" value="NZ_CP024965.1"/>
</dbReference>
<dbReference type="PIRSF" id="PIRSF003095">
    <property type="entry name" value="Trigger_factor"/>
    <property type="match status" value="1"/>
</dbReference>
<feature type="coiled-coil region" evidence="15">
    <location>
        <begin position="308"/>
        <end position="339"/>
    </location>
</feature>
<evidence type="ECO:0000256" key="11">
    <source>
        <dbReference type="ARBA" id="ARBA00029986"/>
    </source>
</evidence>
<sequence length="427" mass="48844">MKFLEEKIKDKGQGKWSVTIEGKEWEEILKKAKNRVRTNIEIPGFRKGKAPESEVVKLLTPSKIYNEAFRISVQPAFEFARNSESKLEPMTSPEPIPFKVNEKEIIIDFVFDLKPEIKLGKYTGINSISKEKIEVTKEDLEQAINQYQQKFVMEKIRDQKETIKDGDSVTFDFKGFIDGVAFKGGEAKDHTLIIGSNQFIPGFEASMIGKGLGKTSINVKFPEDYTPELAGKDSTFELEIKEIKERILPKKDDELAKDLNIKGITTFAELETKLKSDILIQKTESIKNQFVNNVINEVIKDSEIDLPASAIKHQIQDLKKEFEEQVKRQGLTLKDYKKATGLSDADIEAEMVDDAKYRLNSYLVTSEIKIKENFVPTEKQINEKYNELATKFGVEQSYIKEILGLEQIKAEMQNELLTNFLYENNGK</sequence>
<dbReference type="NCBIfam" id="TIGR00115">
    <property type="entry name" value="tig"/>
    <property type="match status" value="1"/>
</dbReference>